<dbReference type="Gene3D" id="2.60.40.4070">
    <property type="match status" value="1"/>
</dbReference>
<evidence type="ECO:0000313" key="5">
    <source>
        <dbReference type="Proteomes" id="UP000000310"/>
    </source>
</evidence>
<protein>
    <recommendedName>
        <fullName evidence="6">Gingipain domain-containing protein</fullName>
    </recommendedName>
</protein>
<accession>F0SD24</accession>
<dbReference type="Pfam" id="PF15711">
    <property type="entry name" value="ILEI"/>
    <property type="match status" value="1"/>
</dbReference>
<dbReference type="InterPro" id="IPR039477">
    <property type="entry name" value="ILEI/PANDER_dom"/>
</dbReference>
<feature type="chain" id="PRO_5003256114" description="Gingipain domain-containing protein" evidence="1">
    <location>
        <begin position="21"/>
        <end position="1626"/>
    </location>
</feature>
<dbReference type="Gene3D" id="3.40.50.1460">
    <property type="match status" value="1"/>
</dbReference>
<dbReference type="Pfam" id="PF01364">
    <property type="entry name" value="Peptidase_C25"/>
    <property type="match status" value="1"/>
</dbReference>
<dbReference type="eggNOG" id="COG1572">
    <property type="taxonomic scope" value="Bacteria"/>
</dbReference>
<sequence>MNKLYYIFFLLLFLNFKSFSQNTYGNEWINFSKKYIKITISNESIYKLSYNDIINSEIAGNGEINPKHFQLFNKGVEVPLIISGAEDGKFDSHDVIYFYGRSNNADLDKKMYSSESYIPNTNVALFEDENHYFLTYNNEKDGLRYTIPLNTASPTTLSYVLTKSRSDFKTTYYPGEYILEAMSLSEYIDGEGYMSNLIGKNQSSSYNINTSGFANTAGITPTLSFYVAGRSNSTVAGSSYNHHFRITHESTIICDTLFSGYKTIRNTKNINLVGETTTLNFHVIDDLSTDPSSTHTDYQSISYLEILYPRNLTLNNSYSLRFSIPAQYISSNLSFSFSSSNPILIDIKNNYTYNIAKNGNTLNISNISNNNSDFYLFDLNNSISATYQKTIFRRFNVSDIRKAIIISNKNLSTGAENYLNYNQQVRNIPTLLAYTEDIYNEFYYGFHHPLAINNFIKWNIDKSGGLSTSLLLLGRGMTNPKDNLSSDLVPTYGYPASDNLLAIFNGEKAARLAVGRIPAKTNEEINTYLVKLKTYINLPDSLWRKKMINVTGGATISEYQTFSNYLKNLGNIAKNGFLGAYSVSFDKKVSEAVTENLTDGIIANTNSGTSLISFLGHGSVSLTAVSLGIPGNLNNAYKPTNYLVNGCSTGNAFSTAPSYAENMILNERGAISWIGTSSEGVGSYLYNFSSKFYTRWFVNNYSEPIAEGFRLGLNDQTNLTDRLNLAHSRQYIFFGDPNITFFNPQKPNFHIDDNKIYVAKVNQNALQENFEINYIVQNIGKYIPDNLDIRITRKIEEKNIEETKLIKIDPVINSDTLTAILSNNGIKASGINKIKVELDPNNIFDEKDKTDNSASFSYFLPGNSVNAIYPIKNSIVSAEVTLLAEPDNLFTKNEKYLFEIDTVPSFDSSFKKTSPSIVSDILPSWKPNINFEDNKIYYWRVAIDNDNIEWVSNSFTYIKDHHYGKNISKTEQIIDSDYKSHNLNLNTNSNEFEFEKDIFSTTINARGDDLPPDDYDRRIRVNPLNSIAWTDLVVYGITMASYSDVVKNGLVNYPSIYNARNGPDLVNGYSGQFFWNLNDPVALDSMVAYINQLPNGYYVLGLTNNDCSLQNLPKYAKEAFYSIGLDKFTKIDAGEPYAFWGRKGINRGEALEILPNYDSPLPARQQTISYTHDLEYSVPNGYLVTDKFGPAKKWNSAQISYQQRPNDSQIVDVYAIDRNNNEHVIMSNINTEDIDLSNVSAEQYPYVKFKINLNNQKEKTTPKLNHWRVLYDPSPEITFNPSYLNDFHSEKMVQGDSLKLKLGISNISTIPSDSLNIDFKVINKTAQYSKNITIRPIAAFQNDTLIFKFPTNALAGTNRLQIGLRNKTYGDNYAFNNQISYDFDVEADNKAPNLDVLVDGRRIINGEIVSPAPVFIISAIDENKFVLQNDTSLVEVYLKSKTGSEFKRYYYSQGHLKILQTGTNEQNKMTLQYIPERLSDGTYTMKIMSKDKFGNKSKDEYLLDFEVINESSISNFYPYPNPVVDKMKFVFTLTGDRIPDKMKIQILSTSGKVVREILKEELGSIKIGNNVSDFTWDGTDMFGDRLAKGVYFYKVYLQDSSTEYKHRFTKGDTYFKNNIGKIYLIK</sequence>
<dbReference type="SUPFAM" id="SSF52129">
    <property type="entry name" value="Caspase-like"/>
    <property type="match status" value="1"/>
</dbReference>
<reference evidence="4 5" key="1">
    <citation type="journal article" date="2011" name="Stand. Genomic Sci.">
        <title>Complete genome sequence of the gliding, heparinolytic Pedobacter saltans type strain (113).</title>
        <authorList>
            <person name="Liolios K."/>
            <person name="Sikorski J."/>
            <person name="Lu M."/>
            <person name="Nolan M."/>
            <person name="Lapidus A."/>
            <person name="Lucas S."/>
            <person name="Hammon N."/>
            <person name="Deshpande S."/>
            <person name="Cheng J.F."/>
            <person name="Tapia R."/>
            <person name="Han C."/>
            <person name="Goodwin L."/>
            <person name="Pitluck S."/>
            <person name="Huntemann M."/>
            <person name="Ivanova N."/>
            <person name="Pagani I."/>
            <person name="Mavromatis K."/>
            <person name="Ovchinikova G."/>
            <person name="Pati A."/>
            <person name="Chen A."/>
            <person name="Palaniappan K."/>
            <person name="Land M."/>
            <person name="Hauser L."/>
            <person name="Brambilla E.M."/>
            <person name="Kotsyurbenko O."/>
            <person name="Rohde M."/>
            <person name="Tindall B.J."/>
            <person name="Abt B."/>
            <person name="Goker M."/>
            <person name="Detter J.C."/>
            <person name="Woyke T."/>
            <person name="Bristow J."/>
            <person name="Eisen J.A."/>
            <person name="Markowitz V."/>
            <person name="Hugenholtz P."/>
            <person name="Klenk H.P."/>
            <person name="Kyrpides N.C."/>
        </authorList>
    </citation>
    <scope>NUCLEOTIDE SEQUENCE [LARGE SCALE GENOMIC DNA]</scope>
    <source>
        <strain evidence="5">ATCC 51119 / DSM 12145 / JCM 21818 / LMG 10337 / NBRC 100064 / NCIMB 13643</strain>
    </source>
</reference>
<dbReference type="InterPro" id="IPR029030">
    <property type="entry name" value="Caspase-like_dom_sf"/>
</dbReference>
<evidence type="ECO:0000313" key="4">
    <source>
        <dbReference type="EMBL" id="ADY51781.1"/>
    </source>
</evidence>
<dbReference type="KEGG" id="psn:Pedsa_1213"/>
<dbReference type="GO" id="GO:0008234">
    <property type="term" value="F:cysteine-type peptidase activity"/>
    <property type="evidence" value="ECO:0007669"/>
    <property type="project" value="InterPro"/>
</dbReference>
<reference evidence="5" key="2">
    <citation type="submission" date="2011-02" db="EMBL/GenBank/DDBJ databases">
        <title>The complete genome of Pedobacter saltans DSM 12145.</title>
        <authorList>
            <consortium name="US DOE Joint Genome Institute (JGI-PGF)"/>
            <person name="Lucas S."/>
            <person name="Copeland A."/>
            <person name="Lapidus A."/>
            <person name="Bruce D."/>
            <person name="Goodwin L."/>
            <person name="Pitluck S."/>
            <person name="Kyrpides N."/>
            <person name="Mavromatis K."/>
            <person name="Pagani I."/>
            <person name="Ivanova N."/>
            <person name="Ovchinnikova G."/>
            <person name="Lu M."/>
            <person name="Detter J.C."/>
            <person name="Han C."/>
            <person name="Land M."/>
            <person name="Hauser L."/>
            <person name="Markowitz V."/>
            <person name="Cheng J.-F."/>
            <person name="Hugenholtz P."/>
            <person name="Woyke T."/>
            <person name="Wu D."/>
            <person name="Tindall B."/>
            <person name="Pomrenke H.G."/>
            <person name="Brambilla E."/>
            <person name="Klenk H.-P."/>
            <person name="Eisen J.A."/>
        </authorList>
    </citation>
    <scope>NUCLEOTIDE SEQUENCE [LARGE SCALE GENOMIC DNA]</scope>
    <source>
        <strain evidence="5">ATCC 51119 / DSM 12145 / JCM 21818 / LMG 10337 / NBRC 100064 / NCIMB 13643</strain>
    </source>
</reference>
<feature type="domain" description="ILEI/PANDER" evidence="3">
    <location>
        <begin position="1083"/>
        <end position="1144"/>
    </location>
</feature>
<dbReference type="CDD" id="cd02258">
    <property type="entry name" value="Peptidase_C25_N"/>
    <property type="match status" value="1"/>
</dbReference>
<feature type="signal peptide" evidence="1">
    <location>
        <begin position="1"/>
        <end position="20"/>
    </location>
</feature>
<evidence type="ECO:0000259" key="2">
    <source>
        <dbReference type="Pfam" id="PF01364"/>
    </source>
</evidence>
<evidence type="ECO:0008006" key="6">
    <source>
        <dbReference type="Google" id="ProtNLM"/>
    </source>
</evidence>
<keyword evidence="1" id="KW-0732">Signal</keyword>
<dbReference type="EMBL" id="CP002545">
    <property type="protein sequence ID" value="ADY51781.1"/>
    <property type="molecule type" value="Genomic_DNA"/>
</dbReference>
<organism evidence="4 5">
    <name type="scientific">Pseudopedobacter saltans (strain ATCC 51119 / DSM 12145 / JCM 21818 / CCUG 39354 / LMG 10337 / NBRC 100064 / NCIMB 13643)</name>
    <name type="common">Pedobacter saltans</name>
    <dbReference type="NCBI Taxonomy" id="762903"/>
    <lineage>
        <taxon>Bacteria</taxon>
        <taxon>Pseudomonadati</taxon>
        <taxon>Bacteroidota</taxon>
        <taxon>Sphingobacteriia</taxon>
        <taxon>Sphingobacteriales</taxon>
        <taxon>Sphingobacteriaceae</taxon>
        <taxon>Pseudopedobacter</taxon>
    </lineage>
</organism>
<dbReference type="RefSeq" id="WP_013632280.1">
    <property type="nucleotide sequence ID" value="NC_015177.1"/>
</dbReference>
<evidence type="ECO:0000256" key="1">
    <source>
        <dbReference type="SAM" id="SignalP"/>
    </source>
</evidence>
<dbReference type="InterPro" id="IPR001769">
    <property type="entry name" value="Gingipain"/>
</dbReference>
<dbReference type="HOGENOM" id="CLU_003069_0_0_10"/>
<feature type="domain" description="Gingipain" evidence="2">
    <location>
        <begin position="404"/>
        <end position="739"/>
    </location>
</feature>
<proteinExistence type="predicted"/>
<dbReference type="OrthoDB" id="9757650at2"/>
<dbReference type="GO" id="GO:0006508">
    <property type="term" value="P:proteolysis"/>
    <property type="evidence" value="ECO:0007669"/>
    <property type="project" value="InterPro"/>
</dbReference>
<name>F0SD24_PSESL</name>
<dbReference type="STRING" id="762903.Pedsa_1213"/>
<keyword evidence="5" id="KW-1185">Reference proteome</keyword>
<dbReference type="Proteomes" id="UP000000310">
    <property type="component" value="Chromosome"/>
</dbReference>
<evidence type="ECO:0000259" key="3">
    <source>
        <dbReference type="Pfam" id="PF15711"/>
    </source>
</evidence>
<gene>
    <name evidence="4" type="ordered locus">Pedsa_1213</name>
</gene>